<dbReference type="InterPro" id="IPR015943">
    <property type="entry name" value="WD40/YVTN_repeat-like_dom_sf"/>
</dbReference>
<evidence type="ECO:0000256" key="5">
    <source>
        <dbReference type="ARBA" id="ARBA00022737"/>
    </source>
</evidence>
<evidence type="ECO:0000313" key="11">
    <source>
        <dbReference type="EMBL" id="KAK2186830.1"/>
    </source>
</evidence>
<dbReference type="InterPro" id="IPR001680">
    <property type="entry name" value="WD40_rpt"/>
</dbReference>
<evidence type="ECO:0000256" key="1">
    <source>
        <dbReference type="ARBA" id="ARBA00004123"/>
    </source>
</evidence>
<name>A0AAD9UEZ6_RIDPI</name>
<dbReference type="Pfam" id="PF00400">
    <property type="entry name" value="WD40"/>
    <property type="match status" value="2"/>
</dbReference>
<dbReference type="InterPro" id="IPR036322">
    <property type="entry name" value="WD40_repeat_dom_sf"/>
</dbReference>
<accession>A0AAD9UEZ6</accession>
<dbReference type="PROSITE" id="PS00678">
    <property type="entry name" value="WD_REPEATS_1"/>
    <property type="match status" value="1"/>
</dbReference>
<evidence type="ECO:0000256" key="4">
    <source>
        <dbReference type="ARBA" id="ARBA00022574"/>
    </source>
</evidence>
<feature type="repeat" description="WD" evidence="9">
    <location>
        <begin position="226"/>
        <end position="257"/>
    </location>
</feature>
<dbReference type="GO" id="GO:0005634">
    <property type="term" value="C:nucleus"/>
    <property type="evidence" value="ECO:0007669"/>
    <property type="project" value="UniProtKB-SubCell"/>
</dbReference>
<dbReference type="Gene3D" id="2.130.10.10">
    <property type="entry name" value="YVTN repeat-like/Quinoprotein amine dehydrogenase"/>
    <property type="match status" value="1"/>
</dbReference>
<proteinExistence type="inferred from homology"/>
<dbReference type="PANTHER" id="PTHR10253">
    <property type="entry name" value="POLYCOMB PROTEIN"/>
    <property type="match status" value="1"/>
</dbReference>
<comment type="caution">
    <text evidence="11">The sequence shown here is derived from an EMBL/GenBank/DDBJ whole genome shotgun (WGS) entry which is preliminary data.</text>
</comment>
<keyword evidence="6" id="KW-0805">Transcription regulation</keyword>
<feature type="compositionally biased region" description="Polar residues" evidence="10">
    <location>
        <begin position="38"/>
        <end position="58"/>
    </location>
</feature>
<feature type="repeat" description="WD" evidence="9">
    <location>
        <begin position="180"/>
        <end position="222"/>
    </location>
</feature>
<organism evidence="11 12">
    <name type="scientific">Ridgeia piscesae</name>
    <name type="common">Tubeworm</name>
    <dbReference type="NCBI Taxonomy" id="27915"/>
    <lineage>
        <taxon>Eukaryota</taxon>
        <taxon>Metazoa</taxon>
        <taxon>Spiralia</taxon>
        <taxon>Lophotrochozoa</taxon>
        <taxon>Annelida</taxon>
        <taxon>Polychaeta</taxon>
        <taxon>Sedentaria</taxon>
        <taxon>Canalipalpata</taxon>
        <taxon>Sabellida</taxon>
        <taxon>Siboglinidae</taxon>
        <taxon>Ridgeia</taxon>
    </lineage>
</organism>
<dbReference type="Proteomes" id="UP001209878">
    <property type="component" value="Unassembled WGS sequence"/>
</dbReference>
<dbReference type="SMART" id="SM00320">
    <property type="entry name" value="WD40"/>
    <property type="match status" value="6"/>
</dbReference>
<dbReference type="EMBL" id="JAODUO010000187">
    <property type="protein sequence ID" value="KAK2186830.1"/>
    <property type="molecule type" value="Genomic_DNA"/>
</dbReference>
<keyword evidence="7" id="KW-0804">Transcription</keyword>
<evidence type="ECO:0000256" key="2">
    <source>
        <dbReference type="ARBA" id="ARBA00008075"/>
    </source>
</evidence>
<evidence type="ECO:0000256" key="7">
    <source>
        <dbReference type="ARBA" id="ARBA00023163"/>
    </source>
</evidence>
<dbReference type="InterPro" id="IPR019775">
    <property type="entry name" value="WD40_repeat_CS"/>
</dbReference>
<evidence type="ECO:0000256" key="9">
    <source>
        <dbReference type="PROSITE-ProRule" id="PRU00221"/>
    </source>
</evidence>
<dbReference type="InterPro" id="IPR051243">
    <property type="entry name" value="PcG_WD-repeat"/>
</dbReference>
<comment type="subcellular location">
    <subcellularLocation>
        <location evidence="1">Nucleus</location>
    </subcellularLocation>
</comment>
<keyword evidence="3" id="KW-0678">Repressor</keyword>
<evidence type="ECO:0008006" key="13">
    <source>
        <dbReference type="Google" id="ProtNLM"/>
    </source>
</evidence>
<comment type="similarity">
    <text evidence="2">Belongs to the WD repeat ESC family.</text>
</comment>
<reference evidence="11" key="1">
    <citation type="journal article" date="2023" name="Mol. Biol. Evol.">
        <title>Third-Generation Sequencing Reveals the Adaptive Role of the Epigenome in Three Deep-Sea Polychaetes.</title>
        <authorList>
            <person name="Perez M."/>
            <person name="Aroh O."/>
            <person name="Sun Y."/>
            <person name="Lan Y."/>
            <person name="Juniper S.K."/>
            <person name="Young C.R."/>
            <person name="Angers B."/>
            <person name="Qian P.Y."/>
        </authorList>
    </citation>
    <scope>NUCLEOTIDE SEQUENCE</scope>
    <source>
        <strain evidence="11">R07B-5</strain>
    </source>
</reference>
<protein>
    <recommendedName>
        <fullName evidence="13">Polycomb protein EED</fullName>
    </recommendedName>
</protein>
<dbReference type="FunFam" id="2.130.10.10:FF:000056">
    <property type="entry name" value="Polycomb protein eed"/>
    <property type="match status" value="1"/>
</dbReference>
<dbReference type="PROSITE" id="PS50082">
    <property type="entry name" value="WD_REPEATS_2"/>
    <property type="match status" value="2"/>
</dbReference>
<dbReference type="SUPFAM" id="SSF50978">
    <property type="entry name" value="WD40 repeat-like"/>
    <property type="match status" value="1"/>
</dbReference>
<evidence type="ECO:0000256" key="10">
    <source>
        <dbReference type="SAM" id="MobiDB-lite"/>
    </source>
</evidence>
<feature type="region of interest" description="Disordered" evidence="10">
    <location>
        <begin position="26"/>
        <end position="67"/>
    </location>
</feature>
<sequence length="435" mass="48976">MSDNEDVVVSGKKSRISVLKSEDCAHNDISGDEIDDSLSVTNSSIADESSRSETPTQTGGRRRRGKSKYNKCRLQYKCTNYLKEDHGQPLFGVQFNYNTRDGDPLIFASVGSNRVTVYECEEGGKIKLLQAYTDADSEENFYTCAWTQDDATGLPLLAAAGSRGIIRIISPVSMQNIKHFVGHGNAINELKVHPKDGNLLLSVSKDHALRLWNIKTDVCIAIFGGVDGHRDEVLSGDFNLEGTLIASCGMDHSLKIWCANHKCITDAIDSSYLYDPAKTSKPFDTVAQHYPDFSTRDIHRNYVDCVKWMGKFILSKSCENRIVCWKPGSLTDLDYPLKLTDSTVSVLHQFEYRECDIWFMRFSLDYWQRIVALGNQVGRVFVWDIDVDDSAQVRCTVLSHPKCTCAIRQTTLSRDGSVIVCVCDNATMWRWDRVR</sequence>
<gene>
    <name evidence="11" type="ORF">NP493_187g00037</name>
</gene>
<dbReference type="PROSITE" id="PS50294">
    <property type="entry name" value="WD_REPEATS_REGION"/>
    <property type="match status" value="2"/>
</dbReference>
<evidence type="ECO:0000256" key="3">
    <source>
        <dbReference type="ARBA" id="ARBA00022491"/>
    </source>
</evidence>
<keyword evidence="4 9" id="KW-0853">WD repeat</keyword>
<keyword evidence="12" id="KW-1185">Reference proteome</keyword>
<dbReference type="AlphaFoldDB" id="A0AAD9UEZ6"/>
<keyword evidence="5" id="KW-0677">Repeat</keyword>
<evidence type="ECO:0000256" key="6">
    <source>
        <dbReference type="ARBA" id="ARBA00023015"/>
    </source>
</evidence>
<evidence type="ECO:0000313" key="12">
    <source>
        <dbReference type="Proteomes" id="UP001209878"/>
    </source>
</evidence>
<keyword evidence="8" id="KW-0539">Nucleus</keyword>
<evidence type="ECO:0000256" key="8">
    <source>
        <dbReference type="ARBA" id="ARBA00023242"/>
    </source>
</evidence>